<keyword evidence="1" id="KW-0328">Glycosyltransferase</keyword>
<dbReference type="RefSeq" id="WP_031389327.1">
    <property type="nucleotide sequence ID" value="NZ_JPNB01000001.1"/>
</dbReference>
<keyword evidence="2 4" id="KW-0808">Transferase</keyword>
<dbReference type="SUPFAM" id="SSF53448">
    <property type="entry name" value="Nucleotide-diphospho-sugar transferases"/>
    <property type="match status" value="1"/>
</dbReference>
<evidence type="ECO:0000256" key="2">
    <source>
        <dbReference type="ARBA" id="ARBA00022679"/>
    </source>
</evidence>
<sequence>MPLFTFIIPAYNVEDYIEECVMSILKQDFSDFEILIVDDGSTDKSQEVCRKMARHDNRIKIYTQTNKGTSEARNIGVIKAKGEYIIFLDDDDYWLDNMLADLAKMVLHLKCDVVVFNYEIFDYYLNTITKDNLPLNIFGKNITMHGLEYLERILCVKRLYPWYPWCYAIKRRHLIDNKLFFKPGIRFEDVDLMFRVLINAKTITCFDKEVYHYRFNRQGAVSARSNINLKTENDKLLVIKNNIDFVKTSQINKKLKVMLCDNFSYLWFISLSLHSLFKNVDEKHTHENLLKKYISVSVYTKSFSLHLVRIAVKLLGIERAAFLCSKIIGMK</sequence>
<keyword evidence="5" id="KW-1185">Reference proteome</keyword>
<gene>
    <name evidence="4" type="ORF">EDD76_11224</name>
</gene>
<protein>
    <submittedName>
        <fullName evidence="4">Glycosyltransferase involved in cell wall biosynthesis</fullName>
    </submittedName>
</protein>
<dbReference type="OrthoDB" id="3189257at2"/>
<feature type="domain" description="Glycosyltransferase 2-like" evidence="3">
    <location>
        <begin position="6"/>
        <end position="134"/>
    </location>
</feature>
<dbReference type="Proteomes" id="UP000295718">
    <property type="component" value="Unassembled WGS sequence"/>
</dbReference>
<accession>A0A4R1QRX8</accession>
<organism evidence="4 5">
    <name type="scientific">Kineothrix alysoides</name>
    <dbReference type="NCBI Taxonomy" id="1469948"/>
    <lineage>
        <taxon>Bacteria</taxon>
        <taxon>Bacillati</taxon>
        <taxon>Bacillota</taxon>
        <taxon>Clostridia</taxon>
        <taxon>Lachnospirales</taxon>
        <taxon>Lachnospiraceae</taxon>
        <taxon>Kineothrix</taxon>
    </lineage>
</organism>
<dbReference type="PANTHER" id="PTHR22916:SF51">
    <property type="entry name" value="GLYCOSYLTRANSFERASE EPSH-RELATED"/>
    <property type="match status" value="1"/>
</dbReference>
<proteinExistence type="predicted"/>
<dbReference type="EMBL" id="SLUO01000012">
    <property type="protein sequence ID" value="TCL56197.1"/>
    <property type="molecule type" value="Genomic_DNA"/>
</dbReference>
<dbReference type="PANTHER" id="PTHR22916">
    <property type="entry name" value="GLYCOSYLTRANSFERASE"/>
    <property type="match status" value="1"/>
</dbReference>
<evidence type="ECO:0000256" key="1">
    <source>
        <dbReference type="ARBA" id="ARBA00022676"/>
    </source>
</evidence>
<dbReference type="InterPro" id="IPR029044">
    <property type="entry name" value="Nucleotide-diphossugar_trans"/>
</dbReference>
<evidence type="ECO:0000313" key="4">
    <source>
        <dbReference type="EMBL" id="TCL56197.1"/>
    </source>
</evidence>
<dbReference type="STRING" id="1469948.GCA_000732725_00564"/>
<dbReference type="Gene3D" id="3.90.550.10">
    <property type="entry name" value="Spore Coat Polysaccharide Biosynthesis Protein SpsA, Chain A"/>
    <property type="match status" value="1"/>
</dbReference>
<dbReference type="AlphaFoldDB" id="A0A4R1QRX8"/>
<evidence type="ECO:0000313" key="5">
    <source>
        <dbReference type="Proteomes" id="UP000295718"/>
    </source>
</evidence>
<dbReference type="CDD" id="cd00761">
    <property type="entry name" value="Glyco_tranf_GTA_type"/>
    <property type="match status" value="1"/>
</dbReference>
<name>A0A4R1QRX8_9FIRM</name>
<evidence type="ECO:0000259" key="3">
    <source>
        <dbReference type="Pfam" id="PF00535"/>
    </source>
</evidence>
<reference evidence="4 5" key="1">
    <citation type="submission" date="2019-03" db="EMBL/GenBank/DDBJ databases">
        <title>Genomic Encyclopedia of Type Strains, Phase IV (KMG-IV): sequencing the most valuable type-strain genomes for metagenomic binning, comparative biology and taxonomic classification.</title>
        <authorList>
            <person name="Goeker M."/>
        </authorList>
    </citation>
    <scope>NUCLEOTIDE SEQUENCE [LARGE SCALE GENOMIC DNA]</scope>
    <source>
        <strain evidence="4 5">DSM 100556</strain>
    </source>
</reference>
<dbReference type="InterPro" id="IPR001173">
    <property type="entry name" value="Glyco_trans_2-like"/>
</dbReference>
<dbReference type="Pfam" id="PF00535">
    <property type="entry name" value="Glycos_transf_2"/>
    <property type="match status" value="1"/>
</dbReference>
<comment type="caution">
    <text evidence="4">The sequence shown here is derived from an EMBL/GenBank/DDBJ whole genome shotgun (WGS) entry which is preliminary data.</text>
</comment>
<dbReference type="GO" id="GO:0016757">
    <property type="term" value="F:glycosyltransferase activity"/>
    <property type="evidence" value="ECO:0007669"/>
    <property type="project" value="UniProtKB-KW"/>
</dbReference>